<dbReference type="Proteomes" id="UP000681794">
    <property type="component" value="Chromosome"/>
</dbReference>
<evidence type="ECO:0000313" key="2">
    <source>
        <dbReference type="Proteomes" id="UP000681794"/>
    </source>
</evidence>
<gene>
    <name evidence="1" type="ORF">KM842_02280</name>
</gene>
<evidence type="ECO:0000313" key="1">
    <source>
        <dbReference type="EMBL" id="QWS34052.1"/>
    </source>
</evidence>
<keyword evidence="2" id="KW-1185">Reference proteome</keyword>
<name>A0ACD1E5V9_9MICO</name>
<accession>A0ACD1E5V9</accession>
<organism evidence="1 2">
    <name type="scientific">Curtobacterium aetherium</name>
    <dbReference type="NCBI Taxonomy" id="2841594"/>
    <lineage>
        <taxon>Bacteria</taxon>
        <taxon>Bacillati</taxon>
        <taxon>Actinomycetota</taxon>
        <taxon>Actinomycetes</taxon>
        <taxon>Micrococcales</taxon>
        <taxon>Microbacteriaceae</taxon>
        <taxon>Curtobacterium</taxon>
    </lineage>
</organism>
<sequence>MTYALEHENTLEGQADGPYRTGTYATVNEAKRAGERLAVKGGVANVLIRDRGDVISILEGNLVSEFINGIWHDGGIVDVKSWWSKLDDSTRAWLLEHTDDQLPDEVLHAVIAAGGTVPGTKWEHQNQYDFRLPETTVAWIKQHRQP</sequence>
<proteinExistence type="predicted"/>
<reference evidence="1" key="1">
    <citation type="submission" date="2021-06" db="EMBL/GenBank/DDBJ databases">
        <authorList>
            <person name="Ellington A.J."/>
            <person name="Bryan N.C."/>
            <person name="Christner B.C."/>
            <person name="Reisch C.R."/>
        </authorList>
    </citation>
    <scope>NUCLEOTIDE SEQUENCE</scope>
    <source>
        <strain evidence="1">L6-1</strain>
    </source>
</reference>
<protein>
    <submittedName>
        <fullName evidence="1">Uncharacterized protein</fullName>
    </submittedName>
</protein>
<dbReference type="EMBL" id="CP076544">
    <property type="protein sequence ID" value="QWS34052.1"/>
    <property type="molecule type" value="Genomic_DNA"/>
</dbReference>